<evidence type="ECO:0000313" key="1">
    <source>
        <dbReference type="EMBL" id="NHZ61386.1"/>
    </source>
</evidence>
<keyword evidence="2" id="KW-1185">Reference proteome</keyword>
<comment type="caution">
    <text evidence="1">The sequence shown here is derived from an EMBL/GenBank/DDBJ whole genome shotgun (WGS) entry which is preliminary data.</text>
</comment>
<reference evidence="1 2" key="1">
    <citation type="submission" date="2019-10" db="EMBL/GenBank/DDBJ databases">
        <title>Taxonomy of Antarctic Massilia spp.: description of Massilia rubra sp. nov., Massilia aquatica sp. nov., Massilia mucilaginosa sp. nov., Massilia frigida sp. nov. isolated from streams, lakes and regoliths.</title>
        <authorList>
            <person name="Holochova P."/>
            <person name="Sedlacek I."/>
            <person name="Kralova S."/>
            <person name="Maslanova I."/>
            <person name="Busse H.-J."/>
            <person name="Stankova E."/>
            <person name="Vrbovska V."/>
            <person name="Kovarovic V."/>
            <person name="Bartak M."/>
            <person name="Svec P."/>
            <person name="Pantucek R."/>
        </authorList>
    </citation>
    <scope>NUCLEOTIDE SEQUENCE [LARGE SCALE GENOMIC DNA]</scope>
    <source>
        <strain evidence="1 2">CCM 8694</strain>
    </source>
</reference>
<name>A0ABX0MLQ0_9BURK</name>
<organism evidence="1 2">
    <name type="scientific">Massilia genomosp. 1</name>
    <dbReference type="NCBI Taxonomy" id="2609280"/>
    <lineage>
        <taxon>Bacteria</taxon>
        <taxon>Pseudomonadati</taxon>
        <taxon>Pseudomonadota</taxon>
        <taxon>Betaproteobacteria</taxon>
        <taxon>Burkholderiales</taxon>
        <taxon>Oxalobacteraceae</taxon>
        <taxon>Telluria group</taxon>
        <taxon>Massilia</taxon>
    </lineage>
</organism>
<dbReference type="RefSeq" id="WP_167235646.1">
    <property type="nucleotide sequence ID" value="NZ_WHJF01000006.1"/>
</dbReference>
<dbReference type="Proteomes" id="UP000610594">
    <property type="component" value="Unassembled WGS sequence"/>
</dbReference>
<gene>
    <name evidence="1" type="ORF">F1735_03555</name>
</gene>
<sequence length="187" mass="20547">MKDNKHYVAICRFYGDKRAERSGVPLIAHIDEGLALLDEIGAPERAKEAFCLHPLLQDDAALLGALEMDSMFAQARPDPLVVLLAMEYRRVANDYLSHHCESADDAIGLSCVDEVNQMLIADKVQNRKDFERFHLGTHHNSATLQLYFANWLRRLGVSDERYAQLCGCVPVALASAPIAAVAAAAAG</sequence>
<proteinExistence type="predicted"/>
<accession>A0ABX0MLQ0</accession>
<protein>
    <submittedName>
        <fullName evidence="1">Uncharacterized protein</fullName>
    </submittedName>
</protein>
<evidence type="ECO:0000313" key="2">
    <source>
        <dbReference type="Proteomes" id="UP000610594"/>
    </source>
</evidence>
<dbReference type="EMBL" id="WHJF01000006">
    <property type="protein sequence ID" value="NHZ61386.1"/>
    <property type="molecule type" value="Genomic_DNA"/>
</dbReference>